<name>A0ABQ4XHJ2_9ASTR</name>
<reference evidence="2" key="1">
    <citation type="journal article" date="2022" name="Int. J. Mol. Sci.">
        <title>Draft Genome of Tanacetum Coccineum: Genomic Comparison of Closely Related Tanacetum-Family Plants.</title>
        <authorList>
            <person name="Yamashiro T."/>
            <person name="Shiraishi A."/>
            <person name="Nakayama K."/>
            <person name="Satake H."/>
        </authorList>
    </citation>
    <scope>NUCLEOTIDE SEQUENCE</scope>
</reference>
<dbReference type="SUPFAM" id="SSF56672">
    <property type="entry name" value="DNA/RNA polymerases"/>
    <property type="match status" value="1"/>
</dbReference>
<dbReference type="EMBL" id="BQNB010009528">
    <property type="protein sequence ID" value="GJS64768.1"/>
    <property type="molecule type" value="Genomic_DNA"/>
</dbReference>
<sequence>MEEDYEKSGASQRRVNPKIHDVIKKEVEKLLDAGLIYPISDSPWVSPTFSKLATVGLLAGHYVANYTARKNLIQDSIGPHLQGCHMTLSPVVTFVNVKEKFTEREEMHKTPSKFANSLTSGGALILWGRSRLQRGVTNTYSWLLTICQNGSSKALPTNDATMLSVKFLKLSLLSIWCTRAILCDRGNSLLQWTNLQRRYIPERTVEKENRVLPPVGKLMLLYGPCATAYKTHRVYPYKLGTDNQEKDEKQSQNDKTGLGMEKL</sequence>
<evidence type="ECO:0008006" key="4">
    <source>
        <dbReference type="Google" id="ProtNLM"/>
    </source>
</evidence>
<evidence type="ECO:0000256" key="1">
    <source>
        <dbReference type="SAM" id="MobiDB-lite"/>
    </source>
</evidence>
<evidence type="ECO:0000313" key="3">
    <source>
        <dbReference type="Proteomes" id="UP001151760"/>
    </source>
</evidence>
<accession>A0ABQ4XHJ2</accession>
<organism evidence="2 3">
    <name type="scientific">Tanacetum coccineum</name>
    <dbReference type="NCBI Taxonomy" id="301880"/>
    <lineage>
        <taxon>Eukaryota</taxon>
        <taxon>Viridiplantae</taxon>
        <taxon>Streptophyta</taxon>
        <taxon>Embryophyta</taxon>
        <taxon>Tracheophyta</taxon>
        <taxon>Spermatophyta</taxon>
        <taxon>Magnoliopsida</taxon>
        <taxon>eudicotyledons</taxon>
        <taxon>Gunneridae</taxon>
        <taxon>Pentapetalae</taxon>
        <taxon>asterids</taxon>
        <taxon>campanulids</taxon>
        <taxon>Asterales</taxon>
        <taxon>Asteraceae</taxon>
        <taxon>Asteroideae</taxon>
        <taxon>Anthemideae</taxon>
        <taxon>Anthemidinae</taxon>
        <taxon>Tanacetum</taxon>
    </lineage>
</organism>
<dbReference type="Gene3D" id="3.10.10.10">
    <property type="entry name" value="HIV Type 1 Reverse Transcriptase, subunit A, domain 1"/>
    <property type="match status" value="1"/>
</dbReference>
<protein>
    <recommendedName>
        <fullName evidence="4">Reverse transcriptase domain-containing protein</fullName>
    </recommendedName>
</protein>
<keyword evidence="3" id="KW-1185">Reference proteome</keyword>
<evidence type="ECO:0000313" key="2">
    <source>
        <dbReference type="EMBL" id="GJS64768.1"/>
    </source>
</evidence>
<comment type="caution">
    <text evidence="2">The sequence shown here is derived from an EMBL/GenBank/DDBJ whole genome shotgun (WGS) entry which is preliminary data.</text>
</comment>
<feature type="region of interest" description="Disordered" evidence="1">
    <location>
        <begin position="240"/>
        <end position="263"/>
    </location>
</feature>
<reference evidence="2" key="2">
    <citation type="submission" date="2022-01" db="EMBL/GenBank/DDBJ databases">
        <authorList>
            <person name="Yamashiro T."/>
            <person name="Shiraishi A."/>
            <person name="Satake H."/>
            <person name="Nakayama K."/>
        </authorList>
    </citation>
    <scope>NUCLEOTIDE SEQUENCE</scope>
</reference>
<feature type="compositionally biased region" description="Basic and acidic residues" evidence="1">
    <location>
        <begin position="243"/>
        <end position="252"/>
    </location>
</feature>
<dbReference type="Proteomes" id="UP001151760">
    <property type="component" value="Unassembled WGS sequence"/>
</dbReference>
<proteinExistence type="predicted"/>
<gene>
    <name evidence="2" type="ORF">Tco_0679332</name>
</gene>
<dbReference type="InterPro" id="IPR043502">
    <property type="entry name" value="DNA/RNA_pol_sf"/>
</dbReference>